<dbReference type="GO" id="GO:0019905">
    <property type="term" value="F:syntaxin binding"/>
    <property type="evidence" value="ECO:0007669"/>
    <property type="project" value="TreeGrafter"/>
</dbReference>
<dbReference type="AlphaFoldDB" id="A0A8X6F0G5"/>
<dbReference type="SUPFAM" id="SSF48452">
    <property type="entry name" value="TPR-like"/>
    <property type="match status" value="1"/>
</dbReference>
<feature type="repeat" description="TPR" evidence="4">
    <location>
        <begin position="27"/>
        <end position="60"/>
    </location>
</feature>
<dbReference type="OrthoDB" id="9984275at2759"/>
<evidence type="ECO:0000256" key="1">
    <source>
        <dbReference type="ARBA" id="ARBA00010050"/>
    </source>
</evidence>
<evidence type="ECO:0000256" key="4">
    <source>
        <dbReference type="PROSITE-ProRule" id="PRU00339"/>
    </source>
</evidence>
<feature type="non-terminal residue" evidence="5">
    <location>
        <position position="200"/>
    </location>
</feature>
<accession>A0A8X6F0G5</accession>
<comment type="caution">
    <text evidence="5">The sequence shown here is derived from an EMBL/GenBank/DDBJ whole genome shotgun (WGS) entry which is preliminary data.</text>
</comment>
<dbReference type="GO" id="GO:0035494">
    <property type="term" value="P:SNARE complex disassembly"/>
    <property type="evidence" value="ECO:0007669"/>
    <property type="project" value="TreeGrafter"/>
</dbReference>
<reference evidence="5" key="1">
    <citation type="submission" date="2020-07" db="EMBL/GenBank/DDBJ databases">
        <title>Multicomponent nature underlies the extraordinary mechanical properties of spider dragline silk.</title>
        <authorList>
            <person name="Kono N."/>
            <person name="Nakamura H."/>
            <person name="Mori M."/>
            <person name="Yoshida Y."/>
            <person name="Ohtoshi R."/>
            <person name="Malay A.D."/>
            <person name="Moran D.A.P."/>
            <person name="Tomita M."/>
            <person name="Numata K."/>
            <person name="Arakawa K."/>
        </authorList>
    </citation>
    <scope>NUCLEOTIDE SEQUENCE</scope>
</reference>
<organism evidence="5 6">
    <name type="scientific">Trichonephila clavata</name>
    <name type="common">Joro spider</name>
    <name type="synonym">Nephila clavata</name>
    <dbReference type="NCBI Taxonomy" id="2740835"/>
    <lineage>
        <taxon>Eukaryota</taxon>
        <taxon>Metazoa</taxon>
        <taxon>Ecdysozoa</taxon>
        <taxon>Arthropoda</taxon>
        <taxon>Chelicerata</taxon>
        <taxon>Arachnida</taxon>
        <taxon>Araneae</taxon>
        <taxon>Araneomorphae</taxon>
        <taxon>Entelegynae</taxon>
        <taxon>Araneoidea</taxon>
        <taxon>Nephilidae</taxon>
        <taxon>Trichonephila</taxon>
    </lineage>
</organism>
<name>A0A8X6F0G5_TRICU</name>
<evidence type="ECO:0000313" key="6">
    <source>
        <dbReference type="Proteomes" id="UP000887116"/>
    </source>
</evidence>
<keyword evidence="3" id="KW-0653">Protein transport</keyword>
<evidence type="ECO:0000256" key="2">
    <source>
        <dbReference type="ARBA" id="ARBA00022448"/>
    </source>
</evidence>
<dbReference type="GO" id="GO:0005774">
    <property type="term" value="C:vacuolar membrane"/>
    <property type="evidence" value="ECO:0007669"/>
    <property type="project" value="TreeGrafter"/>
</dbReference>
<comment type="similarity">
    <text evidence="1">Belongs to the SNAP family.</text>
</comment>
<dbReference type="InterPro" id="IPR019734">
    <property type="entry name" value="TPR_rpt"/>
</dbReference>
<proteinExistence type="inferred from homology"/>
<sequence length="200" mass="22237">VSPSECEQCLIKASEIYDDVGRGKTAAKQHMSLAEQYEEHGNLQRAVDEYQKAADMFKAEQLASSTTKCLMNVAKHCATLGEYDRAKEIFEEQGTEALDNTLLKYTANENYAKAGLCILAANPSDGNALMSKVEEWKDTNPSFEGSRESIFLIKLGQAVSKDDVDAFNEAIRSHESISRLSDWDHALLKTVRKNLGPDLR</sequence>
<dbReference type="Gene3D" id="1.25.40.10">
    <property type="entry name" value="Tetratricopeptide repeat domain"/>
    <property type="match status" value="1"/>
</dbReference>
<keyword evidence="4" id="KW-0802">TPR repeat</keyword>
<dbReference type="PANTHER" id="PTHR13768">
    <property type="entry name" value="SOLUBLE NSF ATTACHMENT PROTEIN SNAP"/>
    <property type="match status" value="1"/>
</dbReference>
<dbReference type="EMBL" id="BMAO01030376">
    <property type="protein sequence ID" value="GFQ67630.1"/>
    <property type="molecule type" value="Genomic_DNA"/>
</dbReference>
<protein>
    <submittedName>
        <fullName evidence="5">Alpha-soluble NSF attachment protein</fullName>
    </submittedName>
</protein>
<dbReference type="Proteomes" id="UP000887116">
    <property type="component" value="Unassembled WGS sequence"/>
</dbReference>
<dbReference type="GO" id="GO:0005483">
    <property type="term" value="F:soluble NSF attachment protein activity"/>
    <property type="evidence" value="ECO:0007669"/>
    <property type="project" value="TreeGrafter"/>
</dbReference>
<evidence type="ECO:0000313" key="5">
    <source>
        <dbReference type="EMBL" id="GFQ67630.1"/>
    </source>
</evidence>
<dbReference type="PANTHER" id="PTHR13768:SF8">
    <property type="entry name" value="ALPHA-SOLUBLE NSF ATTACHMENT PROTEIN"/>
    <property type="match status" value="1"/>
</dbReference>
<dbReference type="Pfam" id="PF14938">
    <property type="entry name" value="SNAP"/>
    <property type="match status" value="1"/>
</dbReference>
<dbReference type="GO" id="GO:0031201">
    <property type="term" value="C:SNARE complex"/>
    <property type="evidence" value="ECO:0007669"/>
    <property type="project" value="TreeGrafter"/>
</dbReference>
<dbReference type="PRINTS" id="PR00448">
    <property type="entry name" value="NSFATTACHMNT"/>
</dbReference>
<dbReference type="InterPro" id="IPR000744">
    <property type="entry name" value="NSF_attach"/>
</dbReference>
<dbReference type="InterPro" id="IPR011990">
    <property type="entry name" value="TPR-like_helical_dom_sf"/>
</dbReference>
<gene>
    <name evidence="5" type="primary">Napa</name>
    <name evidence="5" type="ORF">TNCT_279781</name>
</gene>
<keyword evidence="6" id="KW-1185">Reference proteome</keyword>
<evidence type="ECO:0000256" key="3">
    <source>
        <dbReference type="ARBA" id="ARBA00022927"/>
    </source>
</evidence>
<keyword evidence="2" id="KW-0813">Transport</keyword>
<dbReference type="PROSITE" id="PS50005">
    <property type="entry name" value="TPR"/>
    <property type="match status" value="1"/>
</dbReference>
<dbReference type="GO" id="GO:0006886">
    <property type="term" value="P:intracellular protein transport"/>
    <property type="evidence" value="ECO:0007669"/>
    <property type="project" value="InterPro"/>
</dbReference>